<feature type="region of interest" description="Disordered" evidence="1">
    <location>
        <begin position="1"/>
        <end position="36"/>
    </location>
</feature>
<proteinExistence type="predicted"/>
<name>A0AAP0KE40_9MAGN</name>
<evidence type="ECO:0000256" key="1">
    <source>
        <dbReference type="SAM" id="MobiDB-lite"/>
    </source>
</evidence>
<reference evidence="2 3" key="1">
    <citation type="submission" date="2024-01" db="EMBL/GenBank/DDBJ databases">
        <title>Genome assemblies of Stephania.</title>
        <authorList>
            <person name="Yang L."/>
        </authorList>
    </citation>
    <scope>NUCLEOTIDE SEQUENCE [LARGE SCALE GENOMIC DNA]</scope>
    <source>
        <strain evidence="2">YNDBR</strain>
        <tissue evidence="2">Leaf</tissue>
    </source>
</reference>
<evidence type="ECO:0000313" key="2">
    <source>
        <dbReference type="EMBL" id="KAK9150837.1"/>
    </source>
</evidence>
<comment type="caution">
    <text evidence="2">The sequence shown here is derived from an EMBL/GenBank/DDBJ whole genome shotgun (WGS) entry which is preliminary data.</text>
</comment>
<accession>A0AAP0KE40</accession>
<dbReference type="EMBL" id="JBBNAF010000004">
    <property type="protein sequence ID" value="KAK9150837.1"/>
    <property type="molecule type" value="Genomic_DNA"/>
</dbReference>
<dbReference type="AlphaFoldDB" id="A0AAP0KE40"/>
<sequence length="125" mass="13343">MDTPKPTHPRLIRGGAASRPPHRVPRRGGNSLNDPVKPVRRITVRLAAASAGGSWNLTSRFADVVVERRPDDEYVVAVGVAGGEQWEKGEVVGAIERGVAVCGCGTAALRRRRRRRAVAGGFGVL</sequence>
<dbReference type="Proteomes" id="UP001420932">
    <property type="component" value="Unassembled WGS sequence"/>
</dbReference>
<organism evidence="2 3">
    <name type="scientific">Stephania yunnanensis</name>
    <dbReference type="NCBI Taxonomy" id="152371"/>
    <lineage>
        <taxon>Eukaryota</taxon>
        <taxon>Viridiplantae</taxon>
        <taxon>Streptophyta</taxon>
        <taxon>Embryophyta</taxon>
        <taxon>Tracheophyta</taxon>
        <taxon>Spermatophyta</taxon>
        <taxon>Magnoliopsida</taxon>
        <taxon>Ranunculales</taxon>
        <taxon>Menispermaceae</taxon>
        <taxon>Menispermoideae</taxon>
        <taxon>Cissampelideae</taxon>
        <taxon>Stephania</taxon>
    </lineage>
</organism>
<protein>
    <submittedName>
        <fullName evidence="2">Uncharacterized protein</fullName>
    </submittedName>
</protein>
<gene>
    <name evidence="2" type="ORF">Syun_009146</name>
</gene>
<keyword evidence="3" id="KW-1185">Reference proteome</keyword>
<evidence type="ECO:0000313" key="3">
    <source>
        <dbReference type="Proteomes" id="UP001420932"/>
    </source>
</evidence>